<dbReference type="PROSITE" id="PS00154">
    <property type="entry name" value="ATPASE_E1_E2"/>
    <property type="match status" value="1"/>
</dbReference>
<feature type="transmembrane region" description="Helical" evidence="15">
    <location>
        <begin position="318"/>
        <end position="340"/>
    </location>
</feature>
<dbReference type="PANTHER" id="PTHR43520">
    <property type="entry name" value="ATP7, ISOFORM B"/>
    <property type="match status" value="1"/>
</dbReference>
<feature type="transmembrane region" description="Helical" evidence="15">
    <location>
        <begin position="654"/>
        <end position="671"/>
    </location>
</feature>
<evidence type="ECO:0000256" key="7">
    <source>
        <dbReference type="ARBA" id="ARBA00022723"/>
    </source>
</evidence>
<dbReference type="eggNOG" id="COG2217">
    <property type="taxonomic scope" value="Bacteria"/>
</dbReference>
<dbReference type="SFLD" id="SFLDF00027">
    <property type="entry name" value="p-type_atpase"/>
    <property type="match status" value="1"/>
</dbReference>
<dbReference type="HOGENOM" id="CLU_001771_11_2_10"/>
<feature type="transmembrane region" description="Helical" evidence="15">
    <location>
        <begin position="42"/>
        <end position="59"/>
    </location>
</feature>
<dbReference type="KEGG" id="mtt:Ftrac_3540"/>
<feature type="domain" description="P-type ATPase A" evidence="17">
    <location>
        <begin position="168"/>
        <end position="269"/>
    </location>
</feature>
<evidence type="ECO:0000256" key="6">
    <source>
        <dbReference type="ARBA" id="ARBA00022692"/>
    </source>
</evidence>
<keyword evidence="4 15" id="KW-1003">Cell membrane</keyword>
<feature type="region of interest" description="Disordered" evidence="16">
    <location>
        <begin position="221"/>
        <end position="240"/>
    </location>
</feature>
<keyword evidence="12 15" id="KW-1133">Transmembrane helix</keyword>
<dbReference type="NCBIfam" id="TIGR01525">
    <property type="entry name" value="ATPase-IB_hvy"/>
    <property type="match status" value="1"/>
</dbReference>
<dbReference type="AlphaFoldDB" id="E4TNC2"/>
<feature type="transmembrane region" description="Helical" evidence="15">
    <location>
        <begin position="132"/>
        <end position="150"/>
    </location>
</feature>
<accession>E4TNC2</accession>
<proteinExistence type="inferred from homology"/>
<evidence type="ECO:0000256" key="14">
    <source>
        <dbReference type="ARBA" id="ARBA00023136"/>
    </source>
</evidence>
<feature type="transmembrane region" description="Helical" evidence="15">
    <location>
        <begin position="104"/>
        <end position="126"/>
    </location>
</feature>
<evidence type="ECO:0000256" key="11">
    <source>
        <dbReference type="ARBA" id="ARBA00022967"/>
    </source>
</evidence>
<evidence type="ECO:0000256" key="16">
    <source>
        <dbReference type="SAM" id="MobiDB-lite"/>
    </source>
</evidence>
<gene>
    <name evidence="18" type="ordered locus">Ftrac_3540</name>
</gene>
<evidence type="ECO:0000256" key="4">
    <source>
        <dbReference type="ARBA" id="ARBA00022475"/>
    </source>
</evidence>
<dbReference type="PANTHER" id="PTHR43520:SF5">
    <property type="entry name" value="CATION-TRANSPORTING P-TYPE ATPASE-RELATED"/>
    <property type="match status" value="1"/>
</dbReference>
<dbReference type="PRINTS" id="PR00119">
    <property type="entry name" value="CATATPASE"/>
</dbReference>
<keyword evidence="7 15" id="KW-0479">Metal-binding</keyword>
<dbReference type="RefSeq" id="WP_013455652.1">
    <property type="nucleotide sequence ID" value="NC_014759.1"/>
</dbReference>
<dbReference type="GO" id="GO:0005507">
    <property type="term" value="F:copper ion binding"/>
    <property type="evidence" value="ECO:0007669"/>
    <property type="project" value="TreeGrafter"/>
</dbReference>
<dbReference type="GO" id="GO:0043682">
    <property type="term" value="F:P-type divalent copper transporter activity"/>
    <property type="evidence" value="ECO:0007669"/>
    <property type="project" value="TreeGrafter"/>
</dbReference>
<dbReference type="NCBIfam" id="TIGR01511">
    <property type="entry name" value="ATPase-IB1_Cu"/>
    <property type="match status" value="1"/>
</dbReference>
<evidence type="ECO:0000256" key="13">
    <source>
        <dbReference type="ARBA" id="ARBA00023065"/>
    </source>
</evidence>
<sequence>MSSNHQDAQHHHDHNDQNGHNHNEHDHHQHHAQMIEDFKKRFWISIIITIPIMVLAPMIQELLGYELRFQFDRYVQFALSTIVFFYCGYPFLKGLKDEIEDRKPGMMTLIALAISVAYFYSSAVVFGLEGKIFFWELTSLITIMLLGHWIEMKSIMGASGAVEELAKLLPSTALKVDEKGDTHEVKISELEAGDLVLVKPGEKIPADGIIEKGKSDINESMITGESKPASKKEGDEVIGGSVNGSSSIQFKIKEDSEGSYLNKVVEMVKSAQETKSKTQNLANKAAAWLFYIALFSGFTTLGVWLWQGKEFDYALERMVTVMIIACPHALGLAMPLVVAISTSVSAQNGLLIRNRTAFENARNITTIIFDKTGTLTKGNFVVNQFKSTSSEYENKGILKMAASLERESEHPIATGIVKKHEEEKLDFHDISDFENLTGEGIQAKINGESIKVVSPGYLEENSIELPEDTKNEKAETIVYILKDKNLIGYISLADEIRDESYEAVKILKENGLKVIMATGDNKEVAKSVSKELGLDDYYAEVLPEDKQKIIEDLQEKGEIVAMTGDGVNDAPALAKADVGIAIGSGTDVAAETADIILVNSNPMDIVHLLAFGKSTYQKMMQNLFWAAGYNIVAIPMAAGALAFAGIILSPAVGAGLMSLSTIIVALNAQLLKRKMKN</sequence>
<dbReference type="SFLD" id="SFLDG00002">
    <property type="entry name" value="C1.7:_P-type_atpase_like"/>
    <property type="match status" value="1"/>
</dbReference>
<organism evidence="18 19">
    <name type="scientific">Marivirga tractuosa (strain ATCC 23168 / DSM 4126 / NBRC 15989 / NCIMB 1408 / VKM B-1430 / H-43)</name>
    <name type="common">Microscilla tractuosa</name>
    <name type="synonym">Flexibacter tractuosus</name>
    <dbReference type="NCBI Taxonomy" id="643867"/>
    <lineage>
        <taxon>Bacteria</taxon>
        <taxon>Pseudomonadati</taxon>
        <taxon>Bacteroidota</taxon>
        <taxon>Cytophagia</taxon>
        <taxon>Cytophagales</taxon>
        <taxon>Marivirgaceae</taxon>
        <taxon>Marivirga</taxon>
    </lineage>
</organism>
<comment type="subcellular location">
    <subcellularLocation>
        <location evidence="1">Cell membrane</location>
        <topology evidence="1">Multi-pass membrane protein</topology>
    </subcellularLocation>
</comment>
<keyword evidence="6 15" id="KW-0812">Transmembrane</keyword>
<dbReference type="InterPro" id="IPR027256">
    <property type="entry name" value="P-typ_ATPase_IB"/>
</dbReference>
<keyword evidence="5" id="KW-0597">Phosphoprotein</keyword>
<dbReference type="Proteomes" id="UP000008720">
    <property type="component" value="Chromosome"/>
</dbReference>
<dbReference type="InterPro" id="IPR023214">
    <property type="entry name" value="HAD_sf"/>
</dbReference>
<keyword evidence="13" id="KW-0406">Ion transport</keyword>
<dbReference type="Pfam" id="PF00702">
    <property type="entry name" value="Hydrolase"/>
    <property type="match status" value="1"/>
</dbReference>
<evidence type="ECO:0000256" key="5">
    <source>
        <dbReference type="ARBA" id="ARBA00022553"/>
    </source>
</evidence>
<dbReference type="NCBIfam" id="TIGR01494">
    <property type="entry name" value="ATPase_P-type"/>
    <property type="match status" value="1"/>
</dbReference>
<dbReference type="SFLD" id="SFLDS00003">
    <property type="entry name" value="Haloacid_Dehalogenase"/>
    <property type="match status" value="1"/>
</dbReference>
<keyword evidence="8 15" id="KW-0547">Nucleotide-binding</keyword>
<evidence type="ECO:0000256" key="1">
    <source>
        <dbReference type="ARBA" id="ARBA00004651"/>
    </source>
</evidence>
<evidence type="ECO:0000256" key="8">
    <source>
        <dbReference type="ARBA" id="ARBA00022741"/>
    </source>
</evidence>
<dbReference type="GO" id="GO:0016887">
    <property type="term" value="F:ATP hydrolysis activity"/>
    <property type="evidence" value="ECO:0007669"/>
    <property type="project" value="InterPro"/>
</dbReference>
<dbReference type="InterPro" id="IPR018303">
    <property type="entry name" value="ATPase_P-typ_P_site"/>
</dbReference>
<dbReference type="SUPFAM" id="SSF81653">
    <property type="entry name" value="Calcium ATPase, transduction domain A"/>
    <property type="match status" value="1"/>
</dbReference>
<dbReference type="SUPFAM" id="SSF81665">
    <property type="entry name" value="Calcium ATPase, transmembrane domain M"/>
    <property type="match status" value="1"/>
</dbReference>
<keyword evidence="10" id="KW-0460">Magnesium</keyword>
<keyword evidence="3" id="KW-0813">Transport</keyword>
<dbReference type="InterPro" id="IPR059000">
    <property type="entry name" value="ATPase_P-type_domA"/>
</dbReference>
<feature type="compositionally biased region" description="Basic and acidic residues" evidence="16">
    <location>
        <begin position="7"/>
        <end position="30"/>
    </location>
</feature>
<dbReference type="Gene3D" id="2.70.150.10">
    <property type="entry name" value="Calcium-transporting ATPase, cytoplasmic transduction domain A"/>
    <property type="match status" value="1"/>
</dbReference>
<keyword evidence="19" id="KW-1185">Reference proteome</keyword>
<protein>
    <submittedName>
        <fullName evidence="18">Copper-translocating P-type ATPase</fullName>
    </submittedName>
</protein>
<feature type="transmembrane region" description="Helical" evidence="15">
    <location>
        <begin position="623"/>
        <end position="648"/>
    </location>
</feature>
<evidence type="ECO:0000256" key="3">
    <source>
        <dbReference type="ARBA" id="ARBA00022448"/>
    </source>
</evidence>
<dbReference type="GO" id="GO:0055070">
    <property type="term" value="P:copper ion homeostasis"/>
    <property type="evidence" value="ECO:0007669"/>
    <property type="project" value="TreeGrafter"/>
</dbReference>
<comment type="similarity">
    <text evidence="2 15">Belongs to the cation transport ATPase (P-type) (TC 3.A.3) family. Type IB subfamily.</text>
</comment>
<name>E4TNC2_MARTH</name>
<dbReference type="OrthoDB" id="1488806at2"/>
<dbReference type="STRING" id="643867.Ftrac_3540"/>
<dbReference type="InterPro" id="IPR001757">
    <property type="entry name" value="P_typ_ATPase"/>
</dbReference>
<dbReference type="InterPro" id="IPR044492">
    <property type="entry name" value="P_typ_ATPase_HD_dom"/>
</dbReference>
<dbReference type="InterPro" id="IPR036412">
    <property type="entry name" value="HAD-like_sf"/>
</dbReference>
<dbReference type="EMBL" id="CP002349">
    <property type="protein sequence ID" value="ADR23510.1"/>
    <property type="molecule type" value="Genomic_DNA"/>
</dbReference>
<keyword evidence="11" id="KW-1278">Translocase</keyword>
<dbReference type="InterPro" id="IPR008250">
    <property type="entry name" value="ATPase_P-typ_transduc_dom_A_sf"/>
</dbReference>
<dbReference type="PRINTS" id="PR00943">
    <property type="entry name" value="CUATPASE"/>
</dbReference>
<evidence type="ECO:0000313" key="18">
    <source>
        <dbReference type="EMBL" id="ADR23510.1"/>
    </source>
</evidence>
<dbReference type="Gene3D" id="3.40.1110.10">
    <property type="entry name" value="Calcium-transporting ATPase, cytoplasmic domain N"/>
    <property type="match status" value="1"/>
</dbReference>
<evidence type="ECO:0000313" key="19">
    <source>
        <dbReference type="Proteomes" id="UP000008720"/>
    </source>
</evidence>
<keyword evidence="14 15" id="KW-0472">Membrane</keyword>
<keyword evidence="9 15" id="KW-0067">ATP-binding</keyword>
<dbReference type="GO" id="GO:0005524">
    <property type="term" value="F:ATP binding"/>
    <property type="evidence" value="ECO:0007669"/>
    <property type="project" value="UniProtKB-UniRule"/>
</dbReference>
<evidence type="ECO:0000256" key="2">
    <source>
        <dbReference type="ARBA" id="ARBA00006024"/>
    </source>
</evidence>
<evidence type="ECO:0000256" key="9">
    <source>
        <dbReference type="ARBA" id="ARBA00022840"/>
    </source>
</evidence>
<dbReference type="Pfam" id="PF00122">
    <property type="entry name" value="E1-E2_ATPase"/>
    <property type="match status" value="1"/>
</dbReference>
<evidence type="ECO:0000259" key="17">
    <source>
        <dbReference type="Pfam" id="PF00122"/>
    </source>
</evidence>
<evidence type="ECO:0000256" key="10">
    <source>
        <dbReference type="ARBA" id="ARBA00022842"/>
    </source>
</evidence>
<dbReference type="InterPro" id="IPR023298">
    <property type="entry name" value="ATPase_P-typ_TM_dom_sf"/>
</dbReference>
<dbReference type="GO" id="GO:0005886">
    <property type="term" value="C:plasma membrane"/>
    <property type="evidence" value="ECO:0007669"/>
    <property type="project" value="UniProtKB-SubCell"/>
</dbReference>
<dbReference type="GO" id="GO:0060003">
    <property type="term" value="P:copper ion export"/>
    <property type="evidence" value="ECO:0007669"/>
    <property type="project" value="UniProtKB-ARBA"/>
</dbReference>
<dbReference type="InterPro" id="IPR023299">
    <property type="entry name" value="ATPase_P-typ_cyto_dom_N"/>
</dbReference>
<feature type="transmembrane region" description="Helical" evidence="15">
    <location>
        <begin position="285"/>
        <end position="306"/>
    </location>
</feature>
<evidence type="ECO:0000256" key="15">
    <source>
        <dbReference type="RuleBase" id="RU362081"/>
    </source>
</evidence>
<feature type="region of interest" description="Disordered" evidence="16">
    <location>
        <begin position="1"/>
        <end position="30"/>
    </location>
</feature>
<dbReference type="FunFam" id="2.70.150.10:FF:000020">
    <property type="entry name" value="Copper-exporting P-type ATPase A"/>
    <property type="match status" value="1"/>
</dbReference>
<evidence type="ECO:0000256" key="12">
    <source>
        <dbReference type="ARBA" id="ARBA00022989"/>
    </source>
</evidence>
<reference evidence="18 19" key="1">
    <citation type="journal article" date="2011" name="Stand. Genomic Sci.">
        <title>Complete genome sequence of Marivirga tractuosa type strain (H-43).</title>
        <authorList>
            <person name="Pagani I."/>
            <person name="Chertkov O."/>
            <person name="Lapidus A."/>
            <person name="Lucas S."/>
            <person name="Del Rio T.G."/>
            <person name="Tice H."/>
            <person name="Copeland A."/>
            <person name="Cheng J.F."/>
            <person name="Nolan M."/>
            <person name="Saunders E."/>
            <person name="Pitluck S."/>
            <person name="Held B."/>
            <person name="Goodwin L."/>
            <person name="Liolios K."/>
            <person name="Ovchinikova G."/>
            <person name="Ivanova N."/>
            <person name="Mavromatis K."/>
            <person name="Pati A."/>
            <person name="Chen A."/>
            <person name="Palaniappan K."/>
            <person name="Land M."/>
            <person name="Hauser L."/>
            <person name="Jeffries C.D."/>
            <person name="Detter J.C."/>
            <person name="Han C."/>
            <person name="Tapia R."/>
            <person name="Ngatchou-Djao O.D."/>
            <person name="Rohde M."/>
            <person name="Goker M."/>
            <person name="Spring S."/>
            <person name="Sikorski J."/>
            <person name="Woyke T."/>
            <person name="Bristow J."/>
            <person name="Eisen J.A."/>
            <person name="Markowitz V."/>
            <person name="Hugenholtz P."/>
            <person name="Klenk H.P."/>
            <person name="Kyrpides N.C."/>
        </authorList>
    </citation>
    <scope>NUCLEOTIDE SEQUENCE [LARGE SCALE GENOMIC DNA]</scope>
    <source>
        <strain evidence="19">ATCC 23168 / DSM 4126 / NBRC 15989 / NCIMB 1408 / VKM B-1430 / H-43</strain>
    </source>
</reference>
<dbReference type="Gene3D" id="3.40.50.1000">
    <property type="entry name" value="HAD superfamily/HAD-like"/>
    <property type="match status" value="1"/>
</dbReference>
<feature type="transmembrane region" description="Helical" evidence="15">
    <location>
        <begin position="74"/>
        <end position="92"/>
    </location>
</feature>
<dbReference type="SUPFAM" id="SSF56784">
    <property type="entry name" value="HAD-like"/>
    <property type="match status" value="1"/>
</dbReference>